<name>A0A158PAI1_ANGCA</name>
<reference evidence="2" key="2">
    <citation type="submission" date="2016-04" db="UniProtKB">
        <authorList>
            <consortium name="WormBaseParasite"/>
        </authorList>
    </citation>
    <scope>IDENTIFICATION</scope>
</reference>
<organism evidence="1 2">
    <name type="scientific">Angiostrongylus cantonensis</name>
    <name type="common">Rat lungworm</name>
    <dbReference type="NCBI Taxonomy" id="6313"/>
    <lineage>
        <taxon>Eukaryota</taxon>
        <taxon>Metazoa</taxon>
        <taxon>Ecdysozoa</taxon>
        <taxon>Nematoda</taxon>
        <taxon>Chromadorea</taxon>
        <taxon>Rhabditida</taxon>
        <taxon>Rhabditina</taxon>
        <taxon>Rhabditomorpha</taxon>
        <taxon>Strongyloidea</taxon>
        <taxon>Metastrongylidae</taxon>
        <taxon>Angiostrongylus</taxon>
    </lineage>
</organism>
<evidence type="ECO:0000313" key="2">
    <source>
        <dbReference type="WBParaSite" id="ACAC_0000952601-mRNA-1"/>
    </source>
</evidence>
<protein>
    <submittedName>
        <fullName evidence="2">Uncharacterized protein</fullName>
    </submittedName>
</protein>
<dbReference type="AlphaFoldDB" id="A0A158PAI1"/>
<dbReference type="WBParaSite" id="ACAC_0000952601-mRNA-1">
    <property type="protein sequence ID" value="ACAC_0000952601-mRNA-1"/>
    <property type="gene ID" value="ACAC_0000952601"/>
</dbReference>
<keyword evidence="1" id="KW-1185">Reference proteome</keyword>
<proteinExistence type="predicted"/>
<sequence>MFQILKSTGISPILTRQRQVFVDNEGVPVPNIFDNHGMAIPILPYTKTLSHLTAFADFREIRRNRISGS</sequence>
<accession>A0A158PAI1</accession>
<reference evidence="1" key="1">
    <citation type="submission" date="2012-09" db="EMBL/GenBank/DDBJ databases">
        <authorList>
            <person name="Martin A.A."/>
        </authorList>
    </citation>
    <scope>NUCLEOTIDE SEQUENCE</scope>
</reference>
<dbReference type="Proteomes" id="UP000035642">
    <property type="component" value="Unassembled WGS sequence"/>
</dbReference>
<evidence type="ECO:0000313" key="1">
    <source>
        <dbReference type="Proteomes" id="UP000035642"/>
    </source>
</evidence>